<feature type="region of interest" description="Disordered" evidence="1">
    <location>
        <begin position="91"/>
        <end position="190"/>
    </location>
</feature>
<reference evidence="2 3" key="2">
    <citation type="submission" date="2018-10" db="EMBL/GenBank/DDBJ databases">
        <authorList>
            <consortium name="Pathogen Informatics"/>
        </authorList>
    </citation>
    <scope>NUCLEOTIDE SEQUENCE [LARGE SCALE GENOMIC DNA]</scope>
</reference>
<feature type="compositionally biased region" description="Low complexity" evidence="1">
    <location>
        <begin position="91"/>
        <end position="112"/>
    </location>
</feature>
<evidence type="ECO:0000256" key="1">
    <source>
        <dbReference type="SAM" id="MobiDB-lite"/>
    </source>
</evidence>
<proteinExistence type="predicted"/>
<sequence length="190" mass="20372">MTAVRDTLCNLRPLEIPRPHVPGFQFITTRGRQGFYKSIRRDGAQYGIQIKSMGPRRPALADAFWNFKEASEKLDDNAGTTPSVASTTTTLAAASAPATPTTPAATAATTATLKSKSEQKNAADRSNNKYQRNCQLTNASSKGMAVEPTVPEPDYENAAETKKNTTAAVKTETKKTPNSKVKIGGASKTH</sequence>
<evidence type="ECO:0000313" key="4">
    <source>
        <dbReference type="WBParaSite" id="EVEC_0000569701-mRNA-1"/>
    </source>
</evidence>
<dbReference type="WBParaSite" id="EVEC_0000569701-mRNA-1">
    <property type="protein sequence ID" value="EVEC_0000569701-mRNA-1"/>
    <property type="gene ID" value="EVEC_0000569701"/>
</dbReference>
<dbReference type="Proteomes" id="UP000274131">
    <property type="component" value="Unassembled WGS sequence"/>
</dbReference>
<dbReference type="OrthoDB" id="5831187at2759"/>
<dbReference type="EMBL" id="UXUI01008122">
    <property type="protein sequence ID" value="VDD90557.1"/>
    <property type="molecule type" value="Genomic_DNA"/>
</dbReference>
<accession>A0A0N4V625</accession>
<reference evidence="4" key="1">
    <citation type="submission" date="2017-02" db="UniProtKB">
        <authorList>
            <consortium name="WormBaseParasite"/>
        </authorList>
    </citation>
    <scope>IDENTIFICATION</scope>
</reference>
<name>A0A0N4V625_ENTVE</name>
<evidence type="ECO:0000313" key="3">
    <source>
        <dbReference type="Proteomes" id="UP000274131"/>
    </source>
</evidence>
<feature type="compositionally biased region" description="Polar residues" evidence="1">
    <location>
        <begin position="128"/>
        <end position="141"/>
    </location>
</feature>
<dbReference type="AlphaFoldDB" id="A0A0N4V625"/>
<protein>
    <submittedName>
        <fullName evidence="4">IRS-type PTB domain-containing protein</fullName>
    </submittedName>
</protein>
<feature type="compositionally biased region" description="Basic and acidic residues" evidence="1">
    <location>
        <begin position="115"/>
        <end position="127"/>
    </location>
</feature>
<organism evidence="4">
    <name type="scientific">Enterobius vermicularis</name>
    <name type="common">Human pinworm</name>
    <dbReference type="NCBI Taxonomy" id="51028"/>
    <lineage>
        <taxon>Eukaryota</taxon>
        <taxon>Metazoa</taxon>
        <taxon>Ecdysozoa</taxon>
        <taxon>Nematoda</taxon>
        <taxon>Chromadorea</taxon>
        <taxon>Rhabditida</taxon>
        <taxon>Spirurina</taxon>
        <taxon>Oxyuridomorpha</taxon>
        <taxon>Oxyuroidea</taxon>
        <taxon>Oxyuridae</taxon>
        <taxon>Enterobius</taxon>
    </lineage>
</organism>
<evidence type="ECO:0000313" key="2">
    <source>
        <dbReference type="EMBL" id="VDD90557.1"/>
    </source>
</evidence>
<gene>
    <name evidence="2" type="ORF">EVEC_LOCUS5308</name>
</gene>
<keyword evidence="3" id="KW-1185">Reference proteome</keyword>